<evidence type="ECO:0000313" key="3">
    <source>
        <dbReference type="Proteomes" id="UP000799538"/>
    </source>
</evidence>
<dbReference type="CDD" id="cd18186">
    <property type="entry name" value="BTB_POZ_ZBTB_KLHL-like"/>
    <property type="match status" value="1"/>
</dbReference>
<reference evidence="3" key="1">
    <citation type="journal article" date="2020" name="Stud. Mycol.">
        <title>101 Dothideomycetes genomes: A test case for predicting lifestyles and emergence of pathogens.</title>
        <authorList>
            <person name="Haridas S."/>
            <person name="Albert R."/>
            <person name="Binder M."/>
            <person name="Bloem J."/>
            <person name="LaButti K."/>
            <person name="Salamov A."/>
            <person name="Andreopoulos B."/>
            <person name="Baker S."/>
            <person name="Barry K."/>
            <person name="Bills G."/>
            <person name="Bluhm B."/>
            <person name="Cannon C."/>
            <person name="Castanera R."/>
            <person name="Culley D."/>
            <person name="Daum C."/>
            <person name="Ezra D."/>
            <person name="Gonzalez J."/>
            <person name="Henrissat B."/>
            <person name="Kuo A."/>
            <person name="Liang C."/>
            <person name="Lipzen A."/>
            <person name="Lutzoni F."/>
            <person name="Magnuson J."/>
            <person name="Mondo S."/>
            <person name="Nolan M."/>
            <person name="Ohm R."/>
            <person name="Pangilinan J."/>
            <person name="Park H.-J."/>
            <person name="Ramirez L."/>
            <person name="Alfaro M."/>
            <person name="Sun H."/>
            <person name="Tritt A."/>
            <person name="Yoshinaga Y."/>
            <person name="Zwiers L.-H."/>
            <person name="Turgeon B."/>
            <person name="Goodwin S."/>
            <person name="Spatafora J."/>
            <person name="Crous P."/>
            <person name="Grigoriev I."/>
        </authorList>
    </citation>
    <scope>NUCLEOTIDE SEQUENCE [LARGE SCALE GENOMIC DNA]</scope>
    <source>
        <strain evidence="3">CECT 20119</strain>
    </source>
</reference>
<dbReference type="Proteomes" id="UP000799538">
    <property type="component" value="Unassembled WGS sequence"/>
</dbReference>
<dbReference type="Gene3D" id="3.30.710.10">
    <property type="entry name" value="Potassium Channel Kv1.1, Chain A"/>
    <property type="match status" value="1"/>
</dbReference>
<feature type="domain" description="BTB" evidence="1">
    <location>
        <begin position="12"/>
        <end position="72"/>
    </location>
</feature>
<dbReference type="OrthoDB" id="10276517at2759"/>
<dbReference type="Pfam" id="PF00651">
    <property type="entry name" value="BTB"/>
    <property type="match status" value="1"/>
</dbReference>
<name>A0A6A6G4B3_9PEZI</name>
<dbReference type="InterPro" id="IPR011333">
    <property type="entry name" value="SKP1/BTB/POZ_sf"/>
</dbReference>
<keyword evidence="3" id="KW-1185">Reference proteome</keyword>
<proteinExistence type="predicted"/>
<dbReference type="EMBL" id="ML992512">
    <property type="protein sequence ID" value="KAF2220527.1"/>
    <property type="molecule type" value="Genomic_DNA"/>
</dbReference>
<evidence type="ECO:0000313" key="2">
    <source>
        <dbReference type="EMBL" id="KAF2220527.1"/>
    </source>
</evidence>
<dbReference type="InterPro" id="IPR000210">
    <property type="entry name" value="BTB/POZ_dom"/>
</dbReference>
<dbReference type="SUPFAM" id="SSF54695">
    <property type="entry name" value="POZ domain"/>
    <property type="match status" value="1"/>
</dbReference>
<accession>A0A6A6G4B3</accession>
<evidence type="ECO:0000259" key="1">
    <source>
        <dbReference type="Pfam" id="PF00651"/>
    </source>
</evidence>
<organism evidence="2 3">
    <name type="scientific">Elsinoe ampelina</name>
    <dbReference type="NCBI Taxonomy" id="302913"/>
    <lineage>
        <taxon>Eukaryota</taxon>
        <taxon>Fungi</taxon>
        <taxon>Dikarya</taxon>
        <taxon>Ascomycota</taxon>
        <taxon>Pezizomycotina</taxon>
        <taxon>Dothideomycetes</taxon>
        <taxon>Dothideomycetidae</taxon>
        <taxon>Myriangiales</taxon>
        <taxon>Elsinoaceae</taxon>
        <taxon>Elsinoe</taxon>
    </lineage>
</organism>
<sequence length="234" mass="26882">MNRSDSNDFTRNFDNSILPTVTIVGRGRTFKAHKAVLADNAAMFRNVGDSRINSSAFPDDVTEALLLFFYSRADIETIVHDQTDAWVCELYRSAAGCMADKMSTALLEHLVHRFHTGKWLATDFSTLLTCFRVIDVDSLRPHYEEMARFVVQREHLPVKNMEEFDDLIEAHPRFAVAILRAERQEKEARARYNALECSECHFVASRGDHRKCWALDVPPKICPACQEKNKLQTW</sequence>
<protein>
    <recommendedName>
        <fullName evidence="1">BTB domain-containing protein</fullName>
    </recommendedName>
</protein>
<gene>
    <name evidence="2" type="ORF">BDZ85DRAFT_28032</name>
</gene>
<dbReference type="AlphaFoldDB" id="A0A6A6G4B3"/>